<evidence type="ECO:0000313" key="2">
    <source>
        <dbReference type="EMBL" id="WVZ63959.1"/>
    </source>
</evidence>
<feature type="region of interest" description="Disordered" evidence="1">
    <location>
        <begin position="1"/>
        <end position="21"/>
    </location>
</feature>
<reference evidence="2 3" key="1">
    <citation type="submission" date="2024-02" db="EMBL/GenBank/DDBJ databases">
        <title>High-quality chromosome-scale genome assembly of Pensacola bahiagrass (Paspalum notatum Flugge var. saurae).</title>
        <authorList>
            <person name="Vega J.M."/>
            <person name="Podio M."/>
            <person name="Orjuela J."/>
            <person name="Siena L.A."/>
            <person name="Pessino S.C."/>
            <person name="Combes M.C."/>
            <person name="Mariac C."/>
            <person name="Albertini E."/>
            <person name="Pupilli F."/>
            <person name="Ortiz J.P.A."/>
            <person name="Leblanc O."/>
        </authorList>
    </citation>
    <scope>NUCLEOTIDE SEQUENCE [LARGE SCALE GENOMIC DNA]</scope>
    <source>
        <strain evidence="2">R1</strain>
        <tissue evidence="2">Leaf</tissue>
    </source>
</reference>
<evidence type="ECO:0000313" key="3">
    <source>
        <dbReference type="Proteomes" id="UP001341281"/>
    </source>
</evidence>
<sequence length="142" mass="15449">MLSLSPAPQLRGPDPSLAGDQPCDVVALPLCPSVGRHPVPRGHTPHQGPPAERRPARSSRAAPPSSLDRVSLHFILEQSNQCATNVDTGRQELAVLQERRMNWLCCRTQGSVPWDFRARGHSFYRSAAAAIPALTGLAHYKT</sequence>
<protein>
    <submittedName>
        <fullName evidence="2">Uncharacterized protein</fullName>
    </submittedName>
</protein>
<feature type="region of interest" description="Disordered" evidence="1">
    <location>
        <begin position="34"/>
        <end position="66"/>
    </location>
</feature>
<accession>A0AAQ3SZP0</accession>
<keyword evidence="3" id="KW-1185">Reference proteome</keyword>
<organism evidence="2 3">
    <name type="scientific">Paspalum notatum var. saurae</name>
    <dbReference type="NCBI Taxonomy" id="547442"/>
    <lineage>
        <taxon>Eukaryota</taxon>
        <taxon>Viridiplantae</taxon>
        <taxon>Streptophyta</taxon>
        <taxon>Embryophyta</taxon>
        <taxon>Tracheophyta</taxon>
        <taxon>Spermatophyta</taxon>
        <taxon>Magnoliopsida</taxon>
        <taxon>Liliopsida</taxon>
        <taxon>Poales</taxon>
        <taxon>Poaceae</taxon>
        <taxon>PACMAD clade</taxon>
        <taxon>Panicoideae</taxon>
        <taxon>Andropogonodae</taxon>
        <taxon>Paspaleae</taxon>
        <taxon>Paspalinae</taxon>
        <taxon>Paspalum</taxon>
    </lineage>
</organism>
<proteinExistence type="predicted"/>
<evidence type="ECO:0000256" key="1">
    <source>
        <dbReference type="SAM" id="MobiDB-lite"/>
    </source>
</evidence>
<dbReference type="AlphaFoldDB" id="A0AAQ3SZP0"/>
<dbReference type="Proteomes" id="UP001341281">
    <property type="component" value="Chromosome 03"/>
</dbReference>
<name>A0AAQ3SZP0_PASNO</name>
<gene>
    <name evidence="2" type="ORF">U9M48_013547</name>
</gene>
<dbReference type="EMBL" id="CP144747">
    <property type="protein sequence ID" value="WVZ63959.1"/>
    <property type="molecule type" value="Genomic_DNA"/>
</dbReference>